<dbReference type="SMART" id="SM00283">
    <property type="entry name" value="MA"/>
    <property type="match status" value="1"/>
</dbReference>
<dbReference type="PRINTS" id="PR00260">
    <property type="entry name" value="CHEMTRNSDUCR"/>
</dbReference>
<accession>A0A418YKI9</accession>
<keyword evidence="15" id="KW-1185">Reference proteome</keyword>
<dbReference type="Pfam" id="PF17200">
    <property type="entry name" value="sCache_2"/>
    <property type="match status" value="1"/>
</dbReference>
<dbReference type="PROSITE" id="PS50192">
    <property type="entry name" value="T_SNARE"/>
    <property type="match status" value="1"/>
</dbReference>
<evidence type="ECO:0000256" key="7">
    <source>
        <dbReference type="ARBA" id="ARBA00023224"/>
    </source>
</evidence>
<dbReference type="SMART" id="SM01049">
    <property type="entry name" value="Cache_2"/>
    <property type="match status" value="1"/>
</dbReference>
<dbReference type="PROSITE" id="PS50111">
    <property type="entry name" value="CHEMOTAXIS_TRANSDUC_2"/>
    <property type="match status" value="1"/>
</dbReference>
<keyword evidence="5 11" id="KW-1133">Transmembrane helix</keyword>
<evidence type="ECO:0000256" key="6">
    <source>
        <dbReference type="ARBA" id="ARBA00023136"/>
    </source>
</evidence>
<feature type="transmembrane region" description="Helical" evidence="11">
    <location>
        <begin position="189"/>
        <end position="207"/>
    </location>
</feature>
<gene>
    <name evidence="14" type="ORF">D1Z90_01835</name>
</gene>
<dbReference type="InterPro" id="IPR033480">
    <property type="entry name" value="sCache_2"/>
</dbReference>
<dbReference type="AlphaFoldDB" id="A0A418YKI9"/>
<keyword evidence="3" id="KW-0997">Cell inner membrane</keyword>
<keyword evidence="7 9" id="KW-0807">Transducer</keyword>
<dbReference type="SUPFAM" id="SSF58104">
    <property type="entry name" value="Methyl-accepting chemotaxis protein (MCP) signaling domain"/>
    <property type="match status" value="1"/>
</dbReference>
<dbReference type="PANTHER" id="PTHR32089">
    <property type="entry name" value="METHYL-ACCEPTING CHEMOTAXIS PROTEIN MCPB"/>
    <property type="match status" value="1"/>
</dbReference>
<keyword evidence="2" id="KW-1003">Cell membrane</keyword>
<dbReference type="EMBL" id="QZCH01000001">
    <property type="protein sequence ID" value="RJG51495.1"/>
    <property type="molecule type" value="Genomic_DNA"/>
</dbReference>
<evidence type="ECO:0000313" key="15">
    <source>
        <dbReference type="Proteomes" id="UP000283255"/>
    </source>
</evidence>
<comment type="similarity">
    <text evidence="8">Belongs to the methyl-accepting chemotaxis (MCP) protein family.</text>
</comment>
<name>A0A418YKI9_9GAMM</name>
<dbReference type="InterPro" id="IPR004089">
    <property type="entry name" value="MCPsignal_dom"/>
</dbReference>
<evidence type="ECO:0000256" key="8">
    <source>
        <dbReference type="ARBA" id="ARBA00029447"/>
    </source>
</evidence>
<evidence type="ECO:0000259" key="12">
    <source>
        <dbReference type="PROSITE" id="PS50111"/>
    </source>
</evidence>
<feature type="compositionally biased region" description="Polar residues" evidence="10">
    <location>
        <begin position="302"/>
        <end position="329"/>
    </location>
</feature>
<dbReference type="GO" id="GO:0005886">
    <property type="term" value="C:plasma membrane"/>
    <property type="evidence" value="ECO:0007669"/>
    <property type="project" value="UniProtKB-SubCell"/>
</dbReference>
<dbReference type="FunFam" id="1.10.287.950:FF:000001">
    <property type="entry name" value="Methyl-accepting chemotaxis sensory transducer"/>
    <property type="match status" value="1"/>
</dbReference>
<feature type="compositionally biased region" description="Basic and acidic residues" evidence="10">
    <location>
        <begin position="290"/>
        <end position="299"/>
    </location>
</feature>
<evidence type="ECO:0000256" key="2">
    <source>
        <dbReference type="ARBA" id="ARBA00022475"/>
    </source>
</evidence>
<evidence type="ECO:0000256" key="1">
    <source>
        <dbReference type="ARBA" id="ARBA00004429"/>
    </source>
</evidence>
<dbReference type="Proteomes" id="UP000283255">
    <property type="component" value="Unassembled WGS sequence"/>
</dbReference>
<comment type="caution">
    <text evidence="14">The sequence shown here is derived from an EMBL/GenBank/DDBJ whole genome shotgun (WGS) entry which is preliminary data.</text>
</comment>
<evidence type="ECO:0000256" key="10">
    <source>
        <dbReference type="SAM" id="MobiDB-lite"/>
    </source>
</evidence>
<dbReference type="GO" id="GO:0004888">
    <property type="term" value="F:transmembrane signaling receptor activity"/>
    <property type="evidence" value="ECO:0007669"/>
    <property type="project" value="InterPro"/>
</dbReference>
<dbReference type="RefSeq" id="WP_119909019.1">
    <property type="nucleotide sequence ID" value="NZ_QZCH01000001.1"/>
</dbReference>
<protein>
    <submittedName>
        <fullName evidence="14">Methyl-accepting chemotaxis protein</fullName>
    </submittedName>
</protein>
<feature type="transmembrane region" description="Helical" evidence="11">
    <location>
        <begin position="6"/>
        <end position="28"/>
    </location>
</feature>
<keyword evidence="4 11" id="KW-0812">Transmembrane</keyword>
<sequence length="543" mass="58812">MTLKLKVWVMAALTLAALLGMMLVGLFTMRAASDQDNRDRIYQLLRSTFSTVNQIEQYVADGKMTDEQAKELAAQILRENKYKDSEYVYVADSDMNFIAAPHDPQLHGTSFHDFKDGYGKSVGQILQNAVASNPNGVVEYEWTSKGPDGEIADLLSIAQVSKRWGWVVGTGIRSTEVDARFWSSARHQLIICIVMAVLIGFFIITTIRKIISDLGGEPEEVLAMVRAVADGDLSKEGSLSLEDVDENSIYGSVIKMQSSLRGIMHSVSSAAEELRREASSADQRSSQVDRVSDTQRSETDMVATSMTEMSSSARTVAESANSAAASTQEADAEGQRAQNIVLTSVSSIEGLATQIDEAAQVIGELGRDVDNIVSVLDVIRGIAEQTNLLALNAAIEAARAGEQGRGFAVVADEVRNLAKRTQDSTAEIQQMIERLQSGSQKAVHSMESSKTSSVETVTGAQEAAEALQQIADSLGTITEMNHQIASAADEQTKVGDDISHRINSIAESSHEAAELARENRDSTNVIIDLADNLEQQINKFKVS</sequence>
<feature type="domain" description="Methyl-accepting transducer" evidence="12">
    <location>
        <begin position="270"/>
        <end position="506"/>
    </location>
</feature>
<dbReference type="InterPro" id="IPR000727">
    <property type="entry name" value="T_SNARE_dom"/>
</dbReference>
<evidence type="ECO:0000313" key="14">
    <source>
        <dbReference type="EMBL" id="RJG51495.1"/>
    </source>
</evidence>
<proteinExistence type="inferred from homology"/>
<dbReference type="Gene3D" id="3.30.450.20">
    <property type="entry name" value="PAS domain"/>
    <property type="match status" value="1"/>
</dbReference>
<comment type="subcellular location">
    <subcellularLocation>
        <location evidence="1">Cell inner membrane</location>
        <topology evidence="1">Multi-pass membrane protein</topology>
    </subcellularLocation>
</comment>
<evidence type="ECO:0000256" key="3">
    <source>
        <dbReference type="ARBA" id="ARBA00022519"/>
    </source>
</evidence>
<evidence type="ECO:0000256" key="9">
    <source>
        <dbReference type="PROSITE-ProRule" id="PRU00284"/>
    </source>
</evidence>
<feature type="region of interest" description="Disordered" evidence="10">
    <location>
        <begin position="274"/>
        <end position="335"/>
    </location>
</feature>
<dbReference type="PANTHER" id="PTHR32089:SF119">
    <property type="entry name" value="METHYL-ACCEPTING CHEMOTAXIS PROTEIN CTPL"/>
    <property type="match status" value="1"/>
</dbReference>
<dbReference type="Pfam" id="PF00015">
    <property type="entry name" value="MCPsignal"/>
    <property type="match status" value="1"/>
</dbReference>
<evidence type="ECO:0000259" key="13">
    <source>
        <dbReference type="PROSITE" id="PS50192"/>
    </source>
</evidence>
<dbReference type="InterPro" id="IPR004090">
    <property type="entry name" value="Chemotax_Me-accpt_rcpt"/>
</dbReference>
<dbReference type="CDD" id="cd11386">
    <property type="entry name" value="MCP_signal"/>
    <property type="match status" value="1"/>
</dbReference>
<keyword evidence="6 11" id="KW-0472">Membrane</keyword>
<organism evidence="14 15">
    <name type="scientific">Motilimonas pumila</name>
    <dbReference type="NCBI Taxonomy" id="2303987"/>
    <lineage>
        <taxon>Bacteria</taxon>
        <taxon>Pseudomonadati</taxon>
        <taxon>Pseudomonadota</taxon>
        <taxon>Gammaproteobacteria</taxon>
        <taxon>Alteromonadales</taxon>
        <taxon>Alteromonadales genera incertae sedis</taxon>
        <taxon>Motilimonas</taxon>
    </lineage>
</organism>
<dbReference type="Gene3D" id="1.10.287.950">
    <property type="entry name" value="Methyl-accepting chemotaxis protein"/>
    <property type="match status" value="1"/>
</dbReference>
<reference evidence="14 15" key="1">
    <citation type="submission" date="2018-09" db="EMBL/GenBank/DDBJ databases">
        <authorList>
            <person name="Wang F."/>
        </authorList>
    </citation>
    <scope>NUCLEOTIDE SEQUENCE [LARGE SCALE GENOMIC DNA]</scope>
    <source>
        <strain evidence="14 15">PLHSC7-2</strain>
    </source>
</reference>
<evidence type="ECO:0000256" key="11">
    <source>
        <dbReference type="SAM" id="Phobius"/>
    </source>
</evidence>
<dbReference type="OrthoDB" id="2489132at2"/>
<dbReference type="GO" id="GO:0006935">
    <property type="term" value="P:chemotaxis"/>
    <property type="evidence" value="ECO:0007669"/>
    <property type="project" value="InterPro"/>
</dbReference>
<reference evidence="14 15" key="2">
    <citation type="submission" date="2019-01" db="EMBL/GenBank/DDBJ databases">
        <title>Motilimonas pumilus sp. nov., isolated from the gut of sea cucumber (Apostichopus japonicus).</title>
        <authorList>
            <person name="Wang F.-Q."/>
            <person name="Ren L.-H."/>
            <person name="Lin Y.-W."/>
            <person name="Sun G.-H."/>
            <person name="Du Z.-J."/>
            <person name="Zhao J.-X."/>
            <person name="Liu X.-J."/>
            <person name="Liu L.-J."/>
        </authorList>
    </citation>
    <scope>NUCLEOTIDE SEQUENCE [LARGE SCALE GENOMIC DNA]</scope>
    <source>
        <strain evidence="14 15">PLHSC7-2</strain>
    </source>
</reference>
<evidence type="ECO:0000256" key="5">
    <source>
        <dbReference type="ARBA" id="ARBA00022989"/>
    </source>
</evidence>
<evidence type="ECO:0000256" key="4">
    <source>
        <dbReference type="ARBA" id="ARBA00022692"/>
    </source>
</evidence>
<feature type="domain" description="T-SNARE coiled-coil homology" evidence="13">
    <location>
        <begin position="457"/>
        <end position="519"/>
    </location>
</feature>
<dbReference type="GO" id="GO:0007165">
    <property type="term" value="P:signal transduction"/>
    <property type="evidence" value="ECO:0007669"/>
    <property type="project" value="UniProtKB-KW"/>
</dbReference>